<organism evidence="2 3">
    <name type="scientific">Mucilaginibacter frigoritolerans</name>
    <dbReference type="NCBI Taxonomy" id="652788"/>
    <lineage>
        <taxon>Bacteria</taxon>
        <taxon>Pseudomonadati</taxon>
        <taxon>Bacteroidota</taxon>
        <taxon>Sphingobacteriia</taxon>
        <taxon>Sphingobacteriales</taxon>
        <taxon>Sphingobacteriaceae</taxon>
        <taxon>Mucilaginibacter</taxon>
    </lineage>
</organism>
<protein>
    <submittedName>
        <fullName evidence="2">Putative membrane protein</fullName>
    </submittedName>
</protein>
<keyword evidence="1" id="KW-0812">Transmembrane</keyword>
<comment type="caution">
    <text evidence="2">The sequence shown here is derived from an EMBL/GenBank/DDBJ whole genome shotgun (WGS) entry which is preliminary data.</text>
</comment>
<dbReference type="PANTHER" id="PTHR31876">
    <property type="entry name" value="COV-LIKE PROTEIN 1"/>
    <property type="match status" value="1"/>
</dbReference>
<reference evidence="2 3" key="1">
    <citation type="submission" date="2019-07" db="EMBL/GenBank/DDBJ databases">
        <title>Genomic Encyclopedia of Archaeal and Bacterial Type Strains, Phase II (KMG-II): from individual species to whole genera.</title>
        <authorList>
            <person name="Goeker M."/>
        </authorList>
    </citation>
    <scope>NUCLEOTIDE SEQUENCE [LARGE SCALE GENOMIC DNA]</scope>
    <source>
        <strain evidence="2 3">ATCC BAA-1854</strain>
    </source>
</reference>
<dbReference type="AlphaFoldDB" id="A0A562U4X4"/>
<feature type="transmembrane region" description="Helical" evidence="1">
    <location>
        <begin position="12"/>
        <end position="36"/>
    </location>
</feature>
<dbReference type="EMBL" id="VLLI01000005">
    <property type="protein sequence ID" value="TWJ00764.1"/>
    <property type="molecule type" value="Genomic_DNA"/>
</dbReference>
<keyword evidence="1" id="KW-0472">Membrane</keyword>
<dbReference type="OrthoDB" id="9789516at2"/>
<accession>A0A562U4X4</accession>
<evidence type="ECO:0000313" key="2">
    <source>
        <dbReference type="EMBL" id="TWJ00764.1"/>
    </source>
</evidence>
<dbReference type="RefSeq" id="WP_144912140.1">
    <property type="nucleotide sequence ID" value="NZ_VLLI01000005.1"/>
</dbReference>
<feature type="transmembrane region" description="Helical" evidence="1">
    <location>
        <begin position="56"/>
        <end position="81"/>
    </location>
</feature>
<proteinExistence type="predicted"/>
<dbReference type="InterPro" id="IPR007462">
    <property type="entry name" value="COV1-like"/>
</dbReference>
<dbReference type="Pfam" id="PF04367">
    <property type="entry name" value="DUF502"/>
    <property type="match status" value="1"/>
</dbReference>
<name>A0A562U4X4_9SPHI</name>
<gene>
    <name evidence="2" type="ORF">JN11_02020</name>
</gene>
<evidence type="ECO:0000313" key="3">
    <source>
        <dbReference type="Proteomes" id="UP000317010"/>
    </source>
</evidence>
<dbReference type="Proteomes" id="UP000317010">
    <property type="component" value="Unassembled WGS sequence"/>
</dbReference>
<sequence>MKKIATALLNYFVKGLLVVVPLGAAFFLIFWAVRSIDNALNLSDIFWPGSKTGKPIYIPGLGILNVLLVIFIAGILITNVVTDPIKRWFNRWLNRLPLFKFLYSSIKDLTEAFVGEEKKFNEPVLVEVNEFGLKKIGFLVQKDLSSLNLPGEVAVYFPYSYSFAGQVVIISSDKVKHIDKSAADMMKFVISGGVSGLND</sequence>
<keyword evidence="1" id="KW-1133">Transmembrane helix</keyword>
<evidence type="ECO:0000256" key="1">
    <source>
        <dbReference type="SAM" id="Phobius"/>
    </source>
</evidence>
<keyword evidence="3" id="KW-1185">Reference proteome</keyword>
<dbReference type="PANTHER" id="PTHR31876:SF26">
    <property type="entry name" value="PROTEIN LIKE COV 2"/>
    <property type="match status" value="1"/>
</dbReference>